<dbReference type="Proteomes" id="UP000789396">
    <property type="component" value="Unassembled WGS sequence"/>
</dbReference>
<evidence type="ECO:0000313" key="1">
    <source>
        <dbReference type="EMBL" id="CAG8707311.1"/>
    </source>
</evidence>
<sequence length="58" mass="6513">LDNSLIREELNYDIEELTRTVNDGLPQLNADQRAIFDDVVKAVETHTLTIIFVDGPDG</sequence>
<proteinExistence type="predicted"/>
<name>A0A9N9HUY4_9GLOM</name>
<evidence type="ECO:0000313" key="2">
    <source>
        <dbReference type="Proteomes" id="UP000789396"/>
    </source>
</evidence>
<gene>
    <name evidence="1" type="ORF">RFULGI_LOCUS10666</name>
</gene>
<organism evidence="1 2">
    <name type="scientific">Racocetra fulgida</name>
    <dbReference type="NCBI Taxonomy" id="60492"/>
    <lineage>
        <taxon>Eukaryota</taxon>
        <taxon>Fungi</taxon>
        <taxon>Fungi incertae sedis</taxon>
        <taxon>Mucoromycota</taxon>
        <taxon>Glomeromycotina</taxon>
        <taxon>Glomeromycetes</taxon>
        <taxon>Diversisporales</taxon>
        <taxon>Gigasporaceae</taxon>
        <taxon>Racocetra</taxon>
    </lineage>
</organism>
<dbReference type="EMBL" id="CAJVPZ010021584">
    <property type="protein sequence ID" value="CAG8707311.1"/>
    <property type="molecule type" value="Genomic_DNA"/>
</dbReference>
<dbReference type="AlphaFoldDB" id="A0A9N9HUY4"/>
<protein>
    <submittedName>
        <fullName evidence="1">2393_t:CDS:1</fullName>
    </submittedName>
</protein>
<dbReference type="OrthoDB" id="5860629at2759"/>
<comment type="caution">
    <text evidence="1">The sequence shown here is derived from an EMBL/GenBank/DDBJ whole genome shotgun (WGS) entry which is preliminary data.</text>
</comment>
<reference evidence="1" key="1">
    <citation type="submission" date="2021-06" db="EMBL/GenBank/DDBJ databases">
        <authorList>
            <person name="Kallberg Y."/>
            <person name="Tangrot J."/>
            <person name="Rosling A."/>
        </authorList>
    </citation>
    <scope>NUCLEOTIDE SEQUENCE</scope>
    <source>
        <strain evidence="1">IN212</strain>
    </source>
</reference>
<accession>A0A9N9HUY4</accession>
<keyword evidence="2" id="KW-1185">Reference proteome</keyword>
<feature type="non-terminal residue" evidence="1">
    <location>
        <position position="1"/>
    </location>
</feature>